<feature type="domain" description="Malonyl-CoA:ACP transacylase (MAT)" evidence="6">
    <location>
        <begin position="128"/>
        <end position="424"/>
    </location>
</feature>
<dbReference type="InterPro" id="IPR016036">
    <property type="entry name" value="Malonyl_transacylase_ACP-bd"/>
</dbReference>
<gene>
    <name evidence="7" type="ORF">E1284_03265</name>
</gene>
<accession>A0A4R4PDX5</accession>
<dbReference type="SMART" id="SM00827">
    <property type="entry name" value="PKS_AT"/>
    <property type="match status" value="1"/>
</dbReference>
<evidence type="ECO:0000313" key="8">
    <source>
        <dbReference type="Proteomes" id="UP000295431"/>
    </source>
</evidence>
<comment type="caution">
    <text evidence="7">The sequence shown here is derived from an EMBL/GenBank/DDBJ whole genome shotgun (WGS) entry which is preliminary data.</text>
</comment>
<keyword evidence="8" id="KW-1185">Reference proteome</keyword>
<protein>
    <recommendedName>
        <fullName evidence="1">[acyl-carrier-protein] S-malonyltransferase</fullName>
        <ecNumber evidence="1">2.3.1.39</ecNumber>
    </recommendedName>
</protein>
<dbReference type="RefSeq" id="WP_131936872.1">
    <property type="nucleotide sequence ID" value="NZ_BAAAMX010000014.1"/>
</dbReference>
<dbReference type="Gene3D" id="3.40.366.10">
    <property type="entry name" value="Malonyl-Coenzyme A Acyl Carrier Protein, domain 2"/>
    <property type="match status" value="1"/>
</dbReference>
<feature type="compositionally biased region" description="Polar residues" evidence="5">
    <location>
        <begin position="1"/>
        <end position="11"/>
    </location>
</feature>
<evidence type="ECO:0000259" key="6">
    <source>
        <dbReference type="SMART" id="SM00827"/>
    </source>
</evidence>
<evidence type="ECO:0000256" key="4">
    <source>
        <dbReference type="ARBA" id="ARBA00048462"/>
    </source>
</evidence>
<comment type="catalytic activity">
    <reaction evidence="4">
        <text>holo-[ACP] + malonyl-CoA = malonyl-[ACP] + CoA</text>
        <dbReference type="Rhea" id="RHEA:41792"/>
        <dbReference type="Rhea" id="RHEA-COMP:9623"/>
        <dbReference type="Rhea" id="RHEA-COMP:9685"/>
        <dbReference type="ChEBI" id="CHEBI:57287"/>
        <dbReference type="ChEBI" id="CHEBI:57384"/>
        <dbReference type="ChEBI" id="CHEBI:64479"/>
        <dbReference type="ChEBI" id="CHEBI:78449"/>
        <dbReference type="EC" id="2.3.1.39"/>
    </reaction>
</comment>
<dbReference type="InterPro" id="IPR014043">
    <property type="entry name" value="Acyl_transferase_dom"/>
</dbReference>
<proteinExistence type="predicted"/>
<evidence type="ECO:0000256" key="3">
    <source>
        <dbReference type="ARBA" id="ARBA00023315"/>
    </source>
</evidence>
<reference evidence="7 8" key="1">
    <citation type="submission" date="2019-03" db="EMBL/GenBank/DDBJ databases">
        <title>Draft genome sequences of novel Actinobacteria.</title>
        <authorList>
            <person name="Sahin N."/>
            <person name="Ay H."/>
            <person name="Saygin H."/>
        </authorList>
    </citation>
    <scope>NUCLEOTIDE SEQUENCE [LARGE SCALE GENOMIC DNA]</scope>
    <source>
        <strain evidence="7 8">DSM 45347</strain>
    </source>
</reference>
<evidence type="ECO:0000313" key="7">
    <source>
        <dbReference type="EMBL" id="TDC19573.1"/>
    </source>
</evidence>
<evidence type="ECO:0000256" key="5">
    <source>
        <dbReference type="SAM" id="MobiDB-lite"/>
    </source>
</evidence>
<dbReference type="SUPFAM" id="SSF55048">
    <property type="entry name" value="Probable ACP-binding domain of malonyl-CoA ACP transacylase"/>
    <property type="match status" value="1"/>
</dbReference>
<dbReference type="PANTHER" id="PTHR42681:SF1">
    <property type="entry name" value="MALONYL-COA-ACYL CARRIER PROTEIN TRANSACYLASE, MITOCHONDRIAL"/>
    <property type="match status" value="1"/>
</dbReference>
<evidence type="ECO:0000256" key="1">
    <source>
        <dbReference type="ARBA" id="ARBA00013258"/>
    </source>
</evidence>
<dbReference type="Pfam" id="PF00698">
    <property type="entry name" value="Acyl_transf_1"/>
    <property type="match status" value="1"/>
</dbReference>
<dbReference type="InterPro" id="IPR001227">
    <property type="entry name" value="Ac_transferase_dom_sf"/>
</dbReference>
<dbReference type="GO" id="GO:0005829">
    <property type="term" value="C:cytosol"/>
    <property type="evidence" value="ECO:0007669"/>
    <property type="project" value="TreeGrafter"/>
</dbReference>
<keyword evidence="2 7" id="KW-0808">Transferase</keyword>
<dbReference type="Proteomes" id="UP000295431">
    <property type="component" value="Unassembled WGS sequence"/>
</dbReference>
<feature type="region of interest" description="Disordered" evidence="5">
    <location>
        <begin position="1"/>
        <end position="23"/>
    </location>
</feature>
<name>A0A4R4PDX5_9ACTN</name>
<dbReference type="InterPro" id="IPR050858">
    <property type="entry name" value="Mal-CoA-ACP_Trans/PKS_FabD"/>
</dbReference>
<organism evidence="7 8">
    <name type="scientific">Actinomadura bangladeshensis</name>
    <dbReference type="NCBI Taxonomy" id="453573"/>
    <lineage>
        <taxon>Bacteria</taxon>
        <taxon>Bacillati</taxon>
        <taxon>Actinomycetota</taxon>
        <taxon>Actinomycetes</taxon>
        <taxon>Streptosporangiales</taxon>
        <taxon>Thermomonosporaceae</taxon>
        <taxon>Actinomadura</taxon>
    </lineage>
</organism>
<dbReference type="InterPro" id="IPR016035">
    <property type="entry name" value="Acyl_Trfase/lysoPLipase"/>
</dbReference>
<keyword evidence="3" id="KW-0012">Acyltransferase</keyword>
<sequence length="432" mass="44305">MHNIHDANTTAHGGPVRPEPRPAPAHHLLLLDARTVTELRGRVAHLIDQVRAPGPDGLGDVAERSQRGLAGRPVRAGVVAASAEQACERLGALAAALRDGVAATFDVANGVFAGDADRVDGEPRIGYLFPGQGSTIGIGGDALTGRFDTARDFYRTVPLPAAGDPGSLGAAQPRIVASSATGVRVLSELGIEASVAAGHSLGELTALQWAGAMSEADLPALAAAHGRILADVCTGDGMMAVVTGSRDEVEPLLRGEPVAVAGYNSPAQTVVAGPAEAFPRVRRAAVAAGLKAARLPVPDAFHTPVMAPAAGPLRAYLAGRRFRPLERRVVSTVTGDVLPPDTDLRDLLVEQLCTPVMFSQAVQRMAGEVSLIIEVGPGRLLSVHAARVCPDVPVVPLAADEPSLSGVLSAAAAAYVLGAPVRHDRLVAGSTV</sequence>
<evidence type="ECO:0000256" key="2">
    <source>
        <dbReference type="ARBA" id="ARBA00022679"/>
    </source>
</evidence>
<dbReference type="GO" id="GO:0006633">
    <property type="term" value="P:fatty acid biosynthetic process"/>
    <property type="evidence" value="ECO:0007669"/>
    <property type="project" value="TreeGrafter"/>
</dbReference>
<dbReference type="EMBL" id="SMJW01000008">
    <property type="protein sequence ID" value="TDC19573.1"/>
    <property type="molecule type" value="Genomic_DNA"/>
</dbReference>
<dbReference type="SUPFAM" id="SSF52151">
    <property type="entry name" value="FabD/lysophospholipase-like"/>
    <property type="match status" value="1"/>
</dbReference>
<dbReference type="EC" id="2.3.1.39" evidence="1"/>
<dbReference type="PANTHER" id="PTHR42681">
    <property type="entry name" value="MALONYL-COA-ACYL CARRIER PROTEIN TRANSACYLASE, MITOCHONDRIAL"/>
    <property type="match status" value="1"/>
</dbReference>
<dbReference type="AlphaFoldDB" id="A0A4R4PDX5"/>
<dbReference type="OrthoDB" id="9778690at2"/>
<dbReference type="GO" id="GO:0004314">
    <property type="term" value="F:[acyl-carrier-protein] S-malonyltransferase activity"/>
    <property type="evidence" value="ECO:0007669"/>
    <property type="project" value="UniProtKB-EC"/>
</dbReference>